<dbReference type="EMBL" id="NHMP01000006">
    <property type="protein sequence ID" value="OXE45970.1"/>
    <property type="molecule type" value="Genomic_DNA"/>
</dbReference>
<dbReference type="InterPro" id="IPR047654">
    <property type="entry name" value="IS1634_transpos"/>
</dbReference>
<feature type="domain" description="Transposase IS4-like" evidence="1">
    <location>
        <begin position="213"/>
        <end position="541"/>
    </location>
</feature>
<reference evidence="3" key="1">
    <citation type="submission" date="2017-05" db="EMBL/GenBank/DDBJ databases">
        <title>Improved OligoMM genomes.</title>
        <authorList>
            <person name="Garzetti D."/>
        </authorList>
    </citation>
    <scope>NUCLEOTIDE SEQUENCE [LARGE SCALE GENOMIC DNA]</scope>
    <source>
        <strain evidence="3">YL45</strain>
    </source>
</reference>
<dbReference type="InterPro" id="IPR012337">
    <property type="entry name" value="RNaseH-like_sf"/>
</dbReference>
<protein>
    <recommendedName>
        <fullName evidence="1">Transposase IS4-like domain-containing protein</fullName>
    </recommendedName>
</protein>
<organism evidence="2 3">
    <name type="scientific">Turicimonas muris</name>
    <dbReference type="NCBI Taxonomy" id="1796652"/>
    <lineage>
        <taxon>Bacteria</taxon>
        <taxon>Pseudomonadati</taxon>
        <taxon>Pseudomonadota</taxon>
        <taxon>Betaproteobacteria</taxon>
        <taxon>Burkholderiales</taxon>
        <taxon>Sutterellaceae</taxon>
        <taxon>Turicimonas</taxon>
    </lineage>
</organism>
<gene>
    <name evidence="2" type="ORF">ADH67_09600</name>
</gene>
<dbReference type="SUPFAM" id="SSF53098">
    <property type="entry name" value="Ribonuclease H-like"/>
    <property type="match status" value="1"/>
</dbReference>
<dbReference type="GO" id="GO:0003677">
    <property type="term" value="F:DNA binding"/>
    <property type="evidence" value="ECO:0007669"/>
    <property type="project" value="InterPro"/>
</dbReference>
<accession>A0A227KEN8</accession>
<evidence type="ECO:0000313" key="2">
    <source>
        <dbReference type="EMBL" id="OXE45970.1"/>
    </source>
</evidence>
<sequence>MINLGGPMRYRLGFSSNKDSSSVYIECSIRKPGVKHPVREIIKRFGKKKDLLAKDPAALQKIQEEVDRMNLNCEGRKLLSTPTSLELLSKDLSELLQRQTLDPSAVFCTRSAGYLILRRLYDELKLDAKFDYIATKGSFKYDLAEIAKELILLRILAPSSKRRSSIEGPERYLGMEFDNLTQIYKALDVLCANKSDIIRYWNRQISKLVPDRDTSICLYDITTYAFESTDQDALRDFGYSKDKKFNEVQVVMGLATDKQGLPLDYGLYRGNQAEGATMVPFVSELKKKFNVKSFTVVADRGLNSQANIDALIKLGDNYVLASKIRGASSDIQREVLSEEGRVPIQKVSEDGEILDFGWYKEIQLNGPISYESPEYVFEDGDKEKEKQLEKNLNHTKTKSGKYVKSQLKRRLIVTWTEARARKDRKDRERLIKKAQELVGKPSKIKTSFKRGGRSFILLDMDLETARINESLIAAQEQFDGIHVIETSLSSPASEVVRIYKNLWRIEDSFRHLKSTFEARPVYLRLPDHVRGHFLICFLALCVHRYLEYKLRANNTPATTDGIIRGLNRATISLINPTSGIEFYGTAGFDSTVRNIMNLVGLTPPNTYEDPSALRKKMRLYTSVKDLFSSTTISLEN</sequence>
<dbReference type="InterPro" id="IPR002559">
    <property type="entry name" value="Transposase_11"/>
</dbReference>
<dbReference type="PANTHER" id="PTHR34614">
    <property type="match status" value="1"/>
</dbReference>
<dbReference type="Proteomes" id="UP000214610">
    <property type="component" value="Unassembled WGS sequence"/>
</dbReference>
<dbReference type="PANTHER" id="PTHR34614:SF2">
    <property type="entry name" value="TRANSPOSASE IS4-LIKE DOMAIN-CONTAINING PROTEIN"/>
    <property type="match status" value="1"/>
</dbReference>
<dbReference type="GO" id="GO:0004803">
    <property type="term" value="F:transposase activity"/>
    <property type="evidence" value="ECO:0007669"/>
    <property type="project" value="InterPro"/>
</dbReference>
<dbReference type="NCBIfam" id="NF033559">
    <property type="entry name" value="transpos_IS1634"/>
    <property type="match status" value="1"/>
</dbReference>
<dbReference type="AlphaFoldDB" id="A0A227KEN8"/>
<name>A0A227KEN8_9BURK</name>
<proteinExistence type="predicted"/>
<evidence type="ECO:0000313" key="3">
    <source>
        <dbReference type="Proteomes" id="UP000214610"/>
    </source>
</evidence>
<dbReference type="Pfam" id="PF01609">
    <property type="entry name" value="DDE_Tnp_1"/>
    <property type="match status" value="1"/>
</dbReference>
<evidence type="ECO:0000259" key="1">
    <source>
        <dbReference type="Pfam" id="PF01609"/>
    </source>
</evidence>
<comment type="caution">
    <text evidence="2">The sequence shown here is derived from an EMBL/GenBank/DDBJ whole genome shotgun (WGS) entry which is preliminary data.</text>
</comment>
<dbReference type="GO" id="GO:0006313">
    <property type="term" value="P:DNA transposition"/>
    <property type="evidence" value="ECO:0007669"/>
    <property type="project" value="InterPro"/>
</dbReference>
<keyword evidence="3" id="KW-1185">Reference proteome</keyword>